<evidence type="ECO:0000313" key="2">
    <source>
        <dbReference type="Proteomes" id="UP000250078"/>
    </source>
</evidence>
<name>A0ACC8EPV8_9PEZI</name>
<sequence length="466" mass="51749">MSRYWTPLLLHLAQWPGSWERREIAMGSSHLWRTLRYRFVSLKTINDAFGIGGNILSFLNWELWREIQIGAVLALVLWCIPLSTLFTPATLSVGHAEKLEFANMQVLKMDISNSSLERVFTYRTRSDTPAEGASARLGRIIGAVVSGGERLSFQPPSSQPNTSYALQVYVPLMQCNPANATLEDLIVKIVSETSGADSPAVGFPGNSPLDKETFHWRHNWADGKLQAEGDIGYFAVVPYYESNNLTFWWNSTQSRTISTDRFLGQIWIAIAEYPNNQTRMQFHGIMTAFGSPRFLLASETMNTNLTKSLQWYDMSQRIGTLAGSDGQVVGPENVQNSSLAEEIEEFALNSSLSMMNDQTLSKWVAANVTTTFSETIYVYEATNLFLAYGLAILFTIVSVIFGSYAFYLNGVSHDATVSTFAATMQNPGIKEILQRQPTGAQPIDRSIGKLKLRFSSGGGFVPKGSD</sequence>
<reference evidence="1 2" key="1">
    <citation type="journal article" date="2016" name="Nat. Commun.">
        <title>Ectomycorrhizal ecology is imprinted in the genome of the dominant symbiotic fungus Cenococcum geophilum.</title>
        <authorList>
            <consortium name="DOE Joint Genome Institute"/>
            <person name="Peter M."/>
            <person name="Kohler A."/>
            <person name="Ohm R.A."/>
            <person name="Kuo A."/>
            <person name="Krutzmann J."/>
            <person name="Morin E."/>
            <person name="Arend M."/>
            <person name="Barry K.W."/>
            <person name="Binder M."/>
            <person name="Choi C."/>
            <person name="Clum A."/>
            <person name="Copeland A."/>
            <person name="Grisel N."/>
            <person name="Haridas S."/>
            <person name="Kipfer T."/>
            <person name="LaButti K."/>
            <person name="Lindquist E."/>
            <person name="Lipzen A."/>
            <person name="Maire R."/>
            <person name="Meier B."/>
            <person name="Mihaltcheva S."/>
            <person name="Molinier V."/>
            <person name="Murat C."/>
            <person name="Poggeler S."/>
            <person name="Quandt C.A."/>
            <person name="Sperisen C."/>
            <person name="Tritt A."/>
            <person name="Tisserant E."/>
            <person name="Crous P.W."/>
            <person name="Henrissat B."/>
            <person name="Nehls U."/>
            <person name="Egli S."/>
            <person name="Spatafora J.W."/>
            <person name="Grigoriev I.V."/>
            <person name="Martin F.M."/>
        </authorList>
    </citation>
    <scope>NUCLEOTIDE SEQUENCE [LARGE SCALE GENOMIC DNA]</scope>
    <source>
        <strain evidence="1 2">1.58</strain>
    </source>
</reference>
<dbReference type="EMBL" id="KV748243">
    <property type="protein sequence ID" value="OCK88416.1"/>
    <property type="molecule type" value="Genomic_DNA"/>
</dbReference>
<dbReference type="Proteomes" id="UP000250078">
    <property type="component" value="Unassembled WGS sequence"/>
</dbReference>
<evidence type="ECO:0000313" key="1">
    <source>
        <dbReference type="EMBL" id="OCK88416.1"/>
    </source>
</evidence>
<gene>
    <name evidence="1" type="ORF">K441DRAFT_681887</name>
</gene>
<organism evidence="1 2">
    <name type="scientific">Cenococcum geophilum 1.58</name>
    <dbReference type="NCBI Taxonomy" id="794803"/>
    <lineage>
        <taxon>Eukaryota</taxon>
        <taxon>Fungi</taxon>
        <taxon>Dikarya</taxon>
        <taxon>Ascomycota</taxon>
        <taxon>Pezizomycotina</taxon>
        <taxon>Dothideomycetes</taxon>
        <taxon>Pleosporomycetidae</taxon>
        <taxon>Gloniales</taxon>
        <taxon>Gloniaceae</taxon>
        <taxon>Cenococcum</taxon>
    </lineage>
</organism>
<keyword evidence="2" id="KW-1185">Reference proteome</keyword>
<proteinExistence type="predicted"/>
<accession>A0ACC8EPV8</accession>
<protein>
    <submittedName>
        <fullName evidence="1">Uncharacterized protein</fullName>
    </submittedName>
</protein>